<evidence type="ECO:0000313" key="1">
    <source>
        <dbReference type="EMBL" id="KAF2843649.1"/>
    </source>
</evidence>
<keyword evidence="2" id="KW-1185">Reference proteome</keyword>
<sequence length="380" mass="42047">MRSFTRRAPLLFVLPICLFVAIAVSLWASPIPQRVHQHYLGILPIDHSDKAVSSGPNGAILRDLATNRTLGFQAILALTRKTPWRFDGLNAAANLTGLDILAPDQRGVSEERMLEFINKADFHPGNGSAIAWLSHLDLLEHIIDQNYQTALILEDDVDWDVTIKDQMRKVSEGVRALLPSPPPAEPGNHTFPAPYGMDWDVLWIGNCGENVADAMPTLKQKNATIKAWYDSTVIPHELYKGWAHNSVLQLPKGTRAALKAKGPVCTFAYAVTFEGAKKLHEFGSTAGDQAFDVKLQRLCSGETKKLECVTVIPEVFHEYKPKMPEGTSSSEINVLNRPNKLQAAGEEDEIKMGYTQNIVDSARCKAVYNMTCSENEKKAT</sequence>
<organism evidence="1 2">
    <name type="scientific">Patellaria atrata CBS 101060</name>
    <dbReference type="NCBI Taxonomy" id="1346257"/>
    <lineage>
        <taxon>Eukaryota</taxon>
        <taxon>Fungi</taxon>
        <taxon>Dikarya</taxon>
        <taxon>Ascomycota</taxon>
        <taxon>Pezizomycotina</taxon>
        <taxon>Dothideomycetes</taxon>
        <taxon>Dothideomycetes incertae sedis</taxon>
        <taxon>Patellariales</taxon>
        <taxon>Patellariaceae</taxon>
        <taxon>Patellaria</taxon>
    </lineage>
</organism>
<evidence type="ECO:0000313" key="2">
    <source>
        <dbReference type="Proteomes" id="UP000799429"/>
    </source>
</evidence>
<dbReference type="OrthoDB" id="47375at2759"/>
<dbReference type="AlphaFoldDB" id="A0A9P4SJY3"/>
<comment type="caution">
    <text evidence="1">The sequence shown here is derived from an EMBL/GenBank/DDBJ whole genome shotgun (WGS) entry which is preliminary data.</text>
</comment>
<name>A0A9P4SJY3_9PEZI</name>
<accession>A0A9P4SJY3</accession>
<gene>
    <name evidence="1" type="ORF">M501DRAFT_994648</name>
</gene>
<reference evidence="1" key="1">
    <citation type="journal article" date="2020" name="Stud. Mycol.">
        <title>101 Dothideomycetes genomes: a test case for predicting lifestyles and emergence of pathogens.</title>
        <authorList>
            <person name="Haridas S."/>
            <person name="Albert R."/>
            <person name="Binder M."/>
            <person name="Bloem J."/>
            <person name="Labutti K."/>
            <person name="Salamov A."/>
            <person name="Andreopoulos B."/>
            <person name="Baker S."/>
            <person name="Barry K."/>
            <person name="Bills G."/>
            <person name="Bluhm B."/>
            <person name="Cannon C."/>
            <person name="Castanera R."/>
            <person name="Culley D."/>
            <person name="Daum C."/>
            <person name="Ezra D."/>
            <person name="Gonzalez J."/>
            <person name="Henrissat B."/>
            <person name="Kuo A."/>
            <person name="Liang C."/>
            <person name="Lipzen A."/>
            <person name="Lutzoni F."/>
            <person name="Magnuson J."/>
            <person name="Mondo S."/>
            <person name="Nolan M."/>
            <person name="Ohm R."/>
            <person name="Pangilinan J."/>
            <person name="Park H.-J."/>
            <person name="Ramirez L."/>
            <person name="Alfaro M."/>
            <person name="Sun H."/>
            <person name="Tritt A."/>
            <person name="Yoshinaga Y."/>
            <person name="Zwiers L.-H."/>
            <person name="Turgeon B."/>
            <person name="Goodwin S."/>
            <person name="Spatafora J."/>
            <person name="Crous P."/>
            <person name="Grigoriev I."/>
        </authorList>
    </citation>
    <scope>NUCLEOTIDE SEQUENCE</scope>
    <source>
        <strain evidence="1">CBS 101060</strain>
    </source>
</reference>
<dbReference type="Proteomes" id="UP000799429">
    <property type="component" value="Unassembled WGS sequence"/>
</dbReference>
<protein>
    <submittedName>
        <fullName evidence="1">Glycosyltransferase family 25 protein</fullName>
    </submittedName>
</protein>
<proteinExistence type="predicted"/>
<dbReference type="EMBL" id="MU006089">
    <property type="protein sequence ID" value="KAF2843649.1"/>
    <property type="molecule type" value="Genomic_DNA"/>
</dbReference>